<keyword evidence="8" id="KW-0282">Flagellum</keyword>
<evidence type="ECO:0000256" key="3">
    <source>
        <dbReference type="ARBA" id="ARBA00022729"/>
    </source>
</evidence>
<dbReference type="InterPro" id="IPR000527">
    <property type="entry name" value="Flag_Lring"/>
</dbReference>
<dbReference type="EMBL" id="MN079076">
    <property type="protein sequence ID" value="QEA03707.1"/>
    <property type="molecule type" value="Genomic_DNA"/>
</dbReference>
<comment type="subcellular location">
    <subcellularLocation>
        <location evidence="1">Bacterial flagellum</location>
    </subcellularLocation>
    <subcellularLocation>
        <location evidence="2">Cell outer membrane</location>
    </subcellularLocation>
</comment>
<evidence type="ECO:0000256" key="2">
    <source>
        <dbReference type="ARBA" id="ARBA00004442"/>
    </source>
</evidence>
<evidence type="ECO:0000256" key="6">
    <source>
        <dbReference type="ARBA" id="ARBA00023237"/>
    </source>
</evidence>
<dbReference type="PANTHER" id="PTHR34933:SF1">
    <property type="entry name" value="FLAGELLAR L-RING PROTEIN"/>
    <property type="match status" value="1"/>
</dbReference>
<evidence type="ECO:0000256" key="4">
    <source>
        <dbReference type="ARBA" id="ARBA00023136"/>
    </source>
</evidence>
<dbReference type="Pfam" id="PF02107">
    <property type="entry name" value="FlgH"/>
    <property type="match status" value="1"/>
</dbReference>
<keyword evidence="3" id="KW-0732">Signal</keyword>
<protein>
    <submittedName>
        <fullName evidence="8">Flagellar L-ring protein</fullName>
    </submittedName>
</protein>
<keyword evidence="5" id="KW-0975">Bacterial flagellum</keyword>
<organism evidence="8">
    <name type="scientific">uncultured organism</name>
    <dbReference type="NCBI Taxonomy" id="155900"/>
    <lineage>
        <taxon>unclassified sequences</taxon>
        <taxon>environmental samples</taxon>
    </lineage>
</organism>
<dbReference type="PRINTS" id="PR01008">
    <property type="entry name" value="FLGLRINGFLGH"/>
</dbReference>
<gene>
    <name evidence="8" type="primary">flgH</name>
    <name evidence="8" type="ORF">KBTEX_00007</name>
</gene>
<evidence type="ECO:0000256" key="1">
    <source>
        <dbReference type="ARBA" id="ARBA00004365"/>
    </source>
</evidence>
<evidence type="ECO:0000256" key="5">
    <source>
        <dbReference type="ARBA" id="ARBA00023143"/>
    </source>
</evidence>
<dbReference type="PANTHER" id="PTHR34933">
    <property type="entry name" value="FLAGELLAR L-RING PROTEIN"/>
    <property type="match status" value="1"/>
</dbReference>
<keyword evidence="6" id="KW-0998">Cell outer membrane</keyword>
<name>A0A5B8RAM2_9ZZZZ</name>
<keyword evidence="4" id="KW-0472">Membrane</keyword>
<proteinExistence type="inferred from homology"/>
<evidence type="ECO:0000313" key="8">
    <source>
        <dbReference type="EMBL" id="QEA03707.1"/>
    </source>
</evidence>
<sequence length="234" mass="24878">MTSWSAAGGGRAGTLRGLLACLLVALFLVGCASTPRTPPEPLPQPKLYEPEQQDNGAIYQPGLDTRLFENRVAHRVGDIVTVRLEEETDASKNANMALGRSSSYSMPSPTLAGKTPTVDGNPLSFDVQSEQDFDGGGSASQSNALSGTVTATVVRVQRNGNLVIRGQKQITLNRGEEYVTISGVVRPDDIDAQNTVSSTRVANARVSYTGSGALASSSRMGWLGRFFLSVVWPF</sequence>
<dbReference type="GO" id="GO:0003774">
    <property type="term" value="F:cytoskeletal motor activity"/>
    <property type="evidence" value="ECO:0007669"/>
    <property type="project" value="InterPro"/>
</dbReference>
<keyword evidence="8" id="KW-0966">Cell projection</keyword>
<dbReference type="AlphaFoldDB" id="A0A5B8RAM2"/>
<reference evidence="8" key="1">
    <citation type="submission" date="2019-06" db="EMBL/GenBank/DDBJ databases">
        <authorList>
            <person name="Murdoch R.W."/>
            <person name="Fathepure B."/>
        </authorList>
    </citation>
    <scope>NUCLEOTIDE SEQUENCE</scope>
</reference>
<evidence type="ECO:0000256" key="7">
    <source>
        <dbReference type="SAM" id="MobiDB-lite"/>
    </source>
</evidence>
<dbReference type="HAMAP" id="MF_00415">
    <property type="entry name" value="FlgH"/>
    <property type="match status" value="1"/>
</dbReference>
<feature type="region of interest" description="Disordered" evidence="7">
    <location>
        <begin position="91"/>
        <end position="119"/>
    </location>
</feature>
<accession>A0A5B8RAM2</accession>
<keyword evidence="8" id="KW-0969">Cilium</keyword>